<dbReference type="GO" id="GO:0005739">
    <property type="term" value="C:mitochondrion"/>
    <property type="evidence" value="ECO:0007669"/>
    <property type="project" value="TreeGrafter"/>
</dbReference>
<reference evidence="4 5" key="1">
    <citation type="journal article" date="2014" name="Genome Biol. Evol.">
        <title>The secreted proteins of Achlya hypogyna and Thraustotheca clavata identify the ancestral oomycete secretome and reveal gene acquisitions by horizontal gene transfer.</title>
        <authorList>
            <person name="Misner I."/>
            <person name="Blouin N."/>
            <person name="Leonard G."/>
            <person name="Richards T.A."/>
            <person name="Lane C.E."/>
        </authorList>
    </citation>
    <scope>NUCLEOTIDE SEQUENCE [LARGE SCALE GENOMIC DNA]</scope>
    <source>
        <strain evidence="4 5">ATCC 48635</strain>
    </source>
</reference>
<evidence type="ECO:0000256" key="1">
    <source>
        <dbReference type="ARBA" id="ARBA00005701"/>
    </source>
</evidence>
<evidence type="ECO:0000313" key="5">
    <source>
        <dbReference type="Proteomes" id="UP000243579"/>
    </source>
</evidence>
<gene>
    <name evidence="4" type="ORF">ACHHYP_05758</name>
</gene>
<dbReference type="Pfam" id="PF07896">
    <property type="entry name" value="DUF1674"/>
    <property type="match status" value="1"/>
</dbReference>
<sequence>MLARIIRPVRALRPTAVRALSNGPKPFVPEHDKPHARSIVVETVLDDEDDDEEDYEDMVTIGPAGTEWGGPSRGGKYKEPTRFGDWEKKGRCMDF</sequence>
<feature type="region of interest" description="Disordered" evidence="3">
    <location>
        <begin position="61"/>
        <end position="81"/>
    </location>
</feature>
<evidence type="ECO:0000313" key="4">
    <source>
        <dbReference type="EMBL" id="OQR99564.1"/>
    </source>
</evidence>
<dbReference type="GO" id="GO:0034553">
    <property type="term" value="P:mitochondrial respiratory chain complex II assembly"/>
    <property type="evidence" value="ECO:0007669"/>
    <property type="project" value="TreeGrafter"/>
</dbReference>
<proteinExistence type="inferred from homology"/>
<organism evidence="4 5">
    <name type="scientific">Achlya hypogyna</name>
    <name type="common">Oomycete</name>
    <name type="synonym">Protoachlya hypogyna</name>
    <dbReference type="NCBI Taxonomy" id="1202772"/>
    <lineage>
        <taxon>Eukaryota</taxon>
        <taxon>Sar</taxon>
        <taxon>Stramenopiles</taxon>
        <taxon>Oomycota</taxon>
        <taxon>Saprolegniomycetes</taxon>
        <taxon>Saprolegniales</taxon>
        <taxon>Achlyaceae</taxon>
        <taxon>Achlya</taxon>
    </lineage>
</organism>
<accession>A0A1V9ZNK1</accession>
<evidence type="ECO:0000256" key="3">
    <source>
        <dbReference type="SAM" id="MobiDB-lite"/>
    </source>
</evidence>
<dbReference type="AlphaFoldDB" id="A0A1V9ZNK1"/>
<comment type="caution">
    <text evidence="4">The sequence shown here is derived from an EMBL/GenBank/DDBJ whole genome shotgun (WGS) entry which is preliminary data.</text>
</comment>
<dbReference type="Proteomes" id="UP000243579">
    <property type="component" value="Unassembled WGS sequence"/>
</dbReference>
<evidence type="ECO:0000256" key="2">
    <source>
        <dbReference type="ARBA" id="ARBA00022170"/>
    </source>
</evidence>
<protein>
    <recommendedName>
        <fullName evidence="2">Succinate dehydrogenase assembly factor 4, mitochondrial</fullName>
    </recommendedName>
</protein>
<dbReference type="EMBL" id="JNBR01000053">
    <property type="protein sequence ID" value="OQR99564.1"/>
    <property type="molecule type" value="Genomic_DNA"/>
</dbReference>
<name>A0A1V9ZNK1_ACHHY</name>
<keyword evidence="5" id="KW-1185">Reference proteome</keyword>
<comment type="similarity">
    <text evidence="1">Belongs to the SDHAF4 family.</text>
</comment>
<dbReference type="PANTHER" id="PTHR28524:SF3">
    <property type="entry name" value="SUCCINATE DEHYDROGENASE ASSEMBLY FACTOR 4, MITOCHONDRIAL"/>
    <property type="match status" value="1"/>
</dbReference>
<dbReference type="InterPro" id="IPR012875">
    <property type="entry name" value="SDHF4"/>
</dbReference>
<dbReference type="STRING" id="1202772.A0A1V9ZNK1"/>
<dbReference type="OrthoDB" id="201362at2759"/>
<dbReference type="PANTHER" id="PTHR28524">
    <property type="entry name" value="SUCCINATE DEHYDROGENASE ASSEMBLY FACTOR 4, MITOCHONDRIAL"/>
    <property type="match status" value="1"/>
</dbReference>